<organism evidence="10 11">
    <name type="scientific">Aureimonas glaciei</name>
    <dbReference type="NCBI Taxonomy" id="1776957"/>
    <lineage>
        <taxon>Bacteria</taxon>
        <taxon>Pseudomonadati</taxon>
        <taxon>Pseudomonadota</taxon>
        <taxon>Alphaproteobacteria</taxon>
        <taxon>Hyphomicrobiales</taxon>
        <taxon>Aurantimonadaceae</taxon>
        <taxon>Aureimonas</taxon>
    </lineage>
</organism>
<keyword evidence="4" id="KW-0762">Sugar transport</keyword>
<reference evidence="10" key="1">
    <citation type="journal article" date="2014" name="Int. J. Syst. Evol. Microbiol.">
        <title>Complete genome sequence of Corynebacterium casei LMG S-19264T (=DSM 44701T), isolated from a smear-ripened cheese.</title>
        <authorList>
            <consortium name="US DOE Joint Genome Institute (JGI-PGF)"/>
            <person name="Walter F."/>
            <person name="Albersmeier A."/>
            <person name="Kalinowski J."/>
            <person name="Ruckert C."/>
        </authorList>
    </citation>
    <scope>NUCLEOTIDE SEQUENCE</scope>
    <source>
        <strain evidence="10">CGMCC 1.15493</strain>
    </source>
</reference>
<evidence type="ECO:0000313" key="10">
    <source>
        <dbReference type="EMBL" id="GGD32163.1"/>
    </source>
</evidence>
<comment type="caution">
    <text evidence="10">The sequence shown here is derived from an EMBL/GenBank/DDBJ whole genome shotgun (WGS) entry which is preliminary data.</text>
</comment>
<sequence length="415" mass="44510">MTALLRRAMLATTFIGLTLTGAAAQEKPKAEVIHWWTSGGEAAAVKVFADKFNEAGGEWVDSAIAGGEASRSATINRIVGGNPPTAAQFNTGKQFQDLTQQGLLNSIEELAVAGKWRDFMPPSFVEASTKDGQFYAVPINVHGQNWMFYSKDVFEKSGVAAPPATFDELFSALDKIQAAGFIPLAQGGELWQERLLFNAVLLGVAGRDVYMKIYQDRDEAALQSPEFLKAVETFGRLRQYADQGSAGRNWTDTAALVITGKAGIQIMGDWAKGDFKAAGQTAGQEFGCALTPGEPTFMIGGDVFVFPKTSDAEQVKAQNLLATVMLEPETQVAFNTVKGSVPIRSDIDTSSLDECAKKGLDYLKSPDTQVGNSELLISSDLNGSLGDIITEFWNDPSASAEDMVAAYGEALQSID</sequence>
<comment type="similarity">
    <text evidence="2">Belongs to the bacterial solute-binding protein 1 family.</text>
</comment>
<reference evidence="10" key="2">
    <citation type="submission" date="2020-09" db="EMBL/GenBank/DDBJ databases">
        <authorList>
            <person name="Sun Q."/>
            <person name="Zhou Y."/>
        </authorList>
    </citation>
    <scope>NUCLEOTIDE SEQUENCE</scope>
    <source>
        <strain evidence="10">CGMCC 1.15493</strain>
    </source>
</reference>
<dbReference type="EMBL" id="BMJJ01000010">
    <property type="protein sequence ID" value="GGD32163.1"/>
    <property type="molecule type" value="Genomic_DNA"/>
</dbReference>
<accession>A0A916Y6A8</accession>
<dbReference type="Pfam" id="PF13416">
    <property type="entry name" value="SBP_bac_8"/>
    <property type="match status" value="1"/>
</dbReference>
<evidence type="ECO:0000256" key="5">
    <source>
        <dbReference type="ARBA" id="ARBA00022729"/>
    </source>
</evidence>
<evidence type="ECO:0000256" key="9">
    <source>
        <dbReference type="SAM" id="SignalP"/>
    </source>
</evidence>
<dbReference type="InterPro" id="IPR006059">
    <property type="entry name" value="SBP"/>
</dbReference>
<evidence type="ECO:0000256" key="7">
    <source>
        <dbReference type="ARBA" id="ARBA00049629"/>
    </source>
</evidence>
<dbReference type="Gene3D" id="3.40.190.10">
    <property type="entry name" value="Periplasmic binding protein-like II"/>
    <property type="match status" value="2"/>
</dbReference>
<keyword evidence="5 9" id="KW-0732">Signal</keyword>
<evidence type="ECO:0000256" key="1">
    <source>
        <dbReference type="ARBA" id="ARBA00004418"/>
    </source>
</evidence>
<dbReference type="PANTHER" id="PTHR43649:SF28">
    <property type="entry name" value="BINDING PROTEIN COMPONENT OF ABC SUGAR TRANSPORTER-RELATED"/>
    <property type="match status" value="1"/>
</dbReference>
<name>A0A916Y6A8_9HYPH</name>
<proteinExistence type="inferred from homology"/>
<evidence type="ECO:0000256" key="4">
    <source>
        <dbReference type="ARBA" id="ARBA00022597"/>
    </source>
</evidence>
<evidence type="ECO:0000256" key="8">
    <source>
        <dbReference type="ARBA" id="ARBA00049753"/>
    </source>
</evidence>
<keyword evidence="3" id="KW-0813">Transport</keyword>
<dbReference type="InterPro" id="IPR050490">
    <property type="entry name" value="Bact_solute-bd_prot1"/>
</dbReference>
<evidence type="ECO:0000256" key="6">
    <source>
        <dbReference type="ARBA" id="ARBA00022764"/>
    </source>
</evidence>
<keyword evidence="6" id="KW-0574">Periplasm</keyword>
<evidence type="ECO:0000256" key="3">
    <source>
        <dbReference type="ARBA" id="ARBA00022448"/>
    </source>
</evidence>
<gene>
    <name evidence="10" type="ORF">GCM10011335_39040</name>
</gene>
<dbReference type="Proteomes" id="UP000613160">
    <property type="component" value="Unassembled WGS sequence"/>
</dbReference>
<dbReference type="SUPFAM" id="SSF53850">
    <property type="entry name" value="Periplasmic binding protein-like II"/>
    <property type="match status" value="1"/>
</dbReference>
<keyword evidence="11" id="KW-1185">Reference proteome</keyword>
<protein>
    <recommendedName>
        <fullName evidence="8">Probable sugar-binding periplasmic protein</fullName>
    </recommendedName>
</protein>
<comment type="subcellular location">
    <subcellularLocation>
        <location evidence="1">Periplasm</location>
    </subcellularLocation>
</comment>
<dbReference type="PANTHER" id="PTHR43649">
    <property type="entry name" value="ARABINOSE-BINDING PROTEIN-RELATED"/>
    <property type="match status" value="1"/>
</dbReference>
<feature type="signal peptide" evidence="9">
    <location>
        <begin position="1"/>
        <end position="24"/>
    </location>
</feature>
<dbReference type="RefSeq" id="WP_244640368.1">
    <property type="nucleotide sequence ID" value="NZ_BMJJ01000010.1"/>
</dbReference>
<dbReference type="AlphaFoldDB" id="A0A916Y6A8"/>
<comment type="function">
    <text evidence="7">Part of a binding-protein-dependent transport system for a sugar.</text>
</comment>
<evidence type="ECO:0000313" key="11">
    <source>
        <dbReference type="Proteomes" id="UP000613160"/>
    </source>
</evidence>
<evidence type="ECO:0000256" key="2">
    <source>
        <dbReference type="ARBA" id="ARBA00008520"/>
    </source>
</evidence>
<feature type="chain" id="PRO_5037482490" description="Probable sugar-binding periplasmic protein" evidence="9">
    <location>
        <begin position="25"/>
        <end position="415"/>
    </location>
</feature>
<dbReference type="GO" id="GO:0042597">
    <property type="term" value="C:periplasmic space"/>
    <property type="evidence" value="ECO:0007669"/>
    <property type="project" value="UniProtKB-SubCell"/>
</dbReference>